<gene>
    <name evidence="1" type="ORF">Tci_049183</name>
</gene>
<dbReference type="AlphaFoldDB" id="A0A6L2MXU5"/>
<accession>A0A6L2MXU5</accession>
<name>A0A6L2MXU5_TANCI</name>
<protein>
    <submittedName>
        <fullName evidence="1">Uncharacterized protein</fullName>
    </submittedName>
</protein>
<evidence type="ECO:0000313" key="1">
    <source>
        <dbReference type="EMBL" id="GEU77205.1"/>
    </source>
</evidence>
<organism evidence="1">
    <name type="scientific">Tanacetum cinerariifolium</name>
    <name type="common">Dalmatian daisy</name>
    <name type="synonym">Chrysanthemum cinerariifolium</name>
    <dbReference type="NCBI Taxonomy" id="118510"/>
    <lineage>
        <taxon>Eukaryota</taxon>
        <taxon>Viridiplantae</taxon>
        <taxon>Streptophyta</taxon>
        <taxon>Embryophyta</taxon>
        <taxon>Tracheophyta</taxon>
        <taxon>Spermatophyta</taxon>
        <taxon>Magnoliopsida</taxon>
        <taxon>eudicotyledons</taxon>
        <taxon>Gunneridae</taxon>
        <taxon>Pentapetalae</taxon>
        <taxon>asterids</taxon>
        <taxon>campanulids</taxon>
        <taxon>Asterales</taxon>
        <taxon>Asteraceae</taxon>
        <taxon>Asteroideae</taxon>
        <taxon>Anthemideae</taxon>
        <taxon>Anthemidinae</taxon>
        <taxon>Tanacetum</taxon>
    </lineage>
</organism>
<comment type="caution">
    <text evidence="1">The sequence shown here is derived from an EMBL/GenBank/DDBJ whole genome shotgun (WGS) entry which is preliminary data.</text>
</comment>
<dbReference type="EMBL" id="BKCJ010007426">
    <property type="protein sequence ID" value="GEU77205.1"/>
    <property type="molecule type" value="Genomic_DNA"/>
</dbReference>
<sequence length="86" mass="10159">MLQIRKKSSKIADTVMDAAKLLKNEAYRLHLVNISKRTPLKTITIQYYFRKMIKGVFGLSGKDDSIRSTKRFGYCRQQFLQKLWML</sequence>
<proteinExistence type="predicted"/>
<reference evidence="1" key="1">
    <citation type="journal article" date="2019" name="Sci. Rep.">
        <title>Draft genome of Tanacetum cinerariifolium, the natural source of mosquito coil.</title>
        <authorList>
            <person name="Yamashiro T."/>
            <person name="Shiraishi A."/>
            <person name="Satake H."/>
            <person name="Nakayama K."/>
        </authorList>
    </citation>
    <scope>NUCLEOTIDE SEQUENCE</scope>
</reference>